<feature type="domain" description="N-acetyltransferase" evidence="1">
    <location>
        <begin position="7"/>
        <end position="164"/>
    </location>
</feature>
<dbReference type="Proteomes" id="UP000252255">
    <property type="component" value="Unassembled WGS sequence"/>
</dbReference>
<dbReference type="PANTHER" id="PTHR43451:SF1">
    <property type="entry name" value="ACETYLTRANSFERASE"/>
    <property type="match status" value="1"/>
</dbReference>
<dbReference type="AlphaFoldDB" id="A0A367X0G1"/>
<evidence type="ECO:0000313" key="2">
    <source>
        <dbReference type="EMBL" id="RCK47166.1"/>
    </source>
</evidence>
<sequence>MGSRCMITIRPFRDEDAAMMSEIYRRAVKKLGPKGYGPEQVAVWASLQPTPARFAEVMNDGRYCLVAVNDSDQVVAFGDIERDGHIGFLYAAPDVAGTGVVAQLYAALEAEARKQDIGKLYSEASELAKSFLLKQGFSVVERRDFEVNGVPIHNYAVEKRLRAPR</sequence>
<dbReference type="InterPro" id="IPR016181">
    <property type="entry name" value="Acyl_CoA_acyltransferase"/>
</dbReference>
<dbReference type="InterPro" id="IPR000182">
    <property type="entry name" value="GNAT_dom"/>
</dbReference>
<name>A0A367X0G1_9PROT</name>
<organism evidence="2 3">
    <name type="scientific">Thalassospira profundimaris</name>
    <dbReference type="NCBI Taxonomy" id="502049"/>
    <lineage>
        <taxon>Bacteria</taxon>
        <taxon>Pseudomonadati</taxon>
        <taxon>Pseudomonadota</taxon>
        <taxon>Alphaproteobacteria</taxon>
        <taxon>Rhodospirillales</taxon>
        <taxon>Thalassospiraceae</taxon>
        <taxon>Thalassospira</taxon>
    </lineage>
</organism>
<accession>A0A367X0G1</accession>
<dbReference type="CDD" id="cd04301">
    <property type="entry name" value="NAT_SF"/>
    <property type="match status" value="1"/>
</dbReference>
<evidence type="ECO:0000313" key="3">
    <source>
        <dbReference type="Proteomes" id="UP000252255"/>
    </source>
</evidence>
<dbReference type="EMBL" id="JPWI01000003">
    <property type="protein sequence ID" value="RCK47166.1"/>
    <property type="molecule type" value="Genomic_DNA"/>
</dbReference>
<evidence type="ECO:0000259" key="1">
    <source>
        <dbReference type="PROSITE" id="PS51186"/>
    </source>
</evidence>
<reference evidence="2 3" key="1">
    <citation type="submission" date="2014-07" db="EMBL/GenBank/DDBJ databases">
        <title>Draft genome sequence of Thalassospira profundimaris PR54-5.</title>
        <authorList>
            <person name="Lai Q."/>
            <person name="Shao Z."/>
        </authorList>
    </citation>
    <scope>NUCLEOTIDE SEQUENCE [LARGE SCALE GENOMIC DNA]</scope>
    <source>
        <strain evidence="2 3">PR54-5</strain>
    </source>
</reference>
<dbReference type="Gene3D" id="3.40.630.30">
    <property type="match status" value="1"/>
</dbReference>
<proteinExistence type="predicted"/>
<protein>
    <submittedName>
        <fullName evidence="2">Acetyltransferase</fullName>
    </submittedName>
</protein>
<dbReference type="PANTHER" id="PTHR43451">
    <property type="entry name" value="ACETYLTRANSFERASE (GNAT) FAMILY PROTEIN"/>
    <property type="match status" value="1"/>
</dbReference>
<gene>
    <name evidence="2" type="ORF">TH30_06670</name>
</gene>
<dbReference type="PROSITE" id="PS51186">
    <property type="entry name" value="GNAT"/>
    <property type="match status" value="1"/>
</dbReference>
<comment type="caution">
    <text evidence="2">The sequence shown here is derived from an EMBL/GenBank/DDBJ whole genome shotgun (WGS) entry which is preliminary data.</text>
</comment>
<dbReference type="GO" id="GO:0016747">
    <property type="term" value="F:acyltransferase activity, transferring groups other than amino-acyl groups"/>
    <property type="evidence" value="ECO:0007669"/>
    <property type="project" value="InterPro"/>
</dbReference>
<dbReference type="SUPFAM" id="SSF55729">
    <property type="entry name" value="Acyl-CoA N-acyltransferases (Nat)"/>
    <property type="match status" value="1"/>
</dbReference>
<dbReference type="InterPro" id="IPR052564">
    <property type="entry name" value="N-acetyltrans/Recomb-assoc"/>
</dbReference>
<keyword evidence="2" id="KW-0808">Transferase</keyword>
<dbReference type="Pfam" id="PF13673">
    <property type="entry name" value="Acetyltransf_10"/>
    <property type="match status" value="1"/>
</dbReference>